<sequence length="67" mass="7311">MLAQRTTIEATEAVDEALAWHDGDSRATIRTLLEDCAHLQAQLAVASACMSKGFARGRRPQAERQEG</sequence>
<gene>
    <name evidence="1" type="ORF">B5K10_09245</name>
</gene>
<dbReference type="EMBL" id="NAOO01000009">
    <property type="protein sequence ID" value="RFB96706.1"/>
    <property type="molecule type" value="Genomic_DNA"/>
</dbReference>
<evidence type="ECO:0000313" key="1">
    <source>
        <dbReference type="EMBL" id="RFB96706.1"/>
    </source>
</evidence>
<accession>A0A3E1BR71</accession>
<reference evidence="1 2" key="1">
    <citation type="submission" date="2017-03" db="EMBL/GenBank/DDBJ databases">
        <title>Genome analysis of Rhizobial strains effectives or ineffectives for nitrogen fixation isolated from bean seeds.</title>
        <authorList>
            <person name="Peralta H."/>
            <person name="Aguilar-Vera A."/>
            <person name="Mora Y."/>
            <person name="Vargas-Lagunas C."/>
            <person name="Girard L."/>
            <person name="Mora J."/>
        </authorList>
    </citation>
    <scope>NUCLEOTIDE SEQUENCE [LARGE SCALE GENOMIC DNA]</scope>
    <source>
        <strain evidence="1 2">CCGM5</strain>
    </source>
</reference>
<name>A0A3E1BR71_RHILT</name>
<dbReference type="Proteomes" id="UP000256748">
    <property type="component" value="Unassembled WGS sequence"/>
</dbReference>
<evidence type="ECO:0000313" key="2">
    <source>
        <dbReference type="Proteomes" id="UP000256748"/>
    </source>
</evidence>
<organism evidence="1 2">
    <name type="scientific">Rhizobium leguminosarum bv. trifolii</name>
    <dbReference type="NCBI Taxonomy" id="386"/>
    <lineage>
        <taxon>Bacteria</taxon>
        <taxon>Pseudomonadati</taxon>
        <taxon>Pseudomonadota</taxon>
        <taxon>Alphaproteobacteria</taxon>
        <taxon>Hyphomicrobiales</taxon>
        <taxon>Rhizobiaceae</taxon>
        <taxon>Rhizobium/Agrobacterium group</taxon>
        <taxon>Rhizobium</taxon>
    </lineage>
</organism>
<proteinExistence type="predicted"/>
<dbReference type="AlphaFoldDB" id="A0A3E1BR71"/>
<protein>
    <submittedName>
        <fullName evidence="1">Dehydrogenase</fullName>
    </submittedName>
</protein>
<comment type="caution">
    <text evidence="1">The sequence shown here is derived from an EMBL/GenBank/DDBJ whole genome shotgun (WGS) entry which is preliminary data.</text>
</comment>